<protein>
    <submittedName>
        <fullName evidence="1">DNA-binding protein</fullName>
    </submittedName>
</protein>
<evidence type="ECO:0000313" key="2">
    <source>
        <dbReference type="Proteomes" id="UP000825015"/>
    </source>
</evidence>
<sequence>MINKPVFYDTDCLACFLIIGECSILIQMFSKIIITEPVHRELFNESTPPIIKNNLRVLIGRGFVEVKEMSILSSVYHCYSYIEQGLRSDNDTRIGKGEASVIAFAKENDGIVASNNLFDVKEYTDKYNLSLITTPLILGKAVENKLIDETKANSLWSKMLDRNMYLPDDSFSEYYSNNYEDDCDDFLKSNNIF</sequence>
<name>A0ACA8R6M6_METAZ</name>
<proteinExistence type="predicted"/>
<dbReference type="EMBL" id="AP019779">
    <property type="protein sequence ID" value="BBL62789.1"/>
    <property type="molecule type" value="Genomic_DNA"/>
</dbReference>
<keyword evidence="2" id="KW-1185">Reference proteome</keyword>
<reference evidence="1" key="1">
    <citation type="submission" date="2019-06" db="EMBL/GenBank/DDBJ databases">
        <title>Complete genome sequence of Methanobrevibacter arboriphilus strain SA.</title>
        <authorList>
            <person name="Asakawa S."/>
        </authorList>
    </citation>
    <scope>NUCLEOTIDE SEQUENCE</scope>
    <source>
        <strain evidence="1">SA</strain>
    </source>
</reference>
<organism evidence="1 2">
    <name type="scientific">Methanobrevibacter arboriphilus</name>
    <dbReference type="NCBI Taxonomy" id="39441"/>
    <lineage>
        <taxon>Archaea</taxon>
        <taxon>Methanobacteriati</taxon>
        <taxon>Methanobacteriota</taxon>
        <taxon>Methanomada group</taxon>
        <taxon>Methanobacteria</taxon>
        <taxon>Methanobacteriales</taxon>
        <taxon>Methanobacteriaceae</taxon>
        <taxon>Methanobrevibacter</taxon>
    </lineage>
</organism>
<accession>A0ACA8R6M6</accession>
<gene>
    <name evidence="1" type="ORF">MarbSA_18290</name>
</gene>
<dbReference type="Proteomes" id="UP000825015">
    <property type="component" value="Chromosome"/>
</dbReference>
<evidence type="ECO:0000313" key="1">
    <source>
        <dbReference type="EMBL" id="BBL62789.1"/>
    </source>
</evidence>
<keyword evidence="1" id="KW-0238">DNA-binding</keyword>